<protein>
    <recommendedName>
        <fullName evidence="4">DUF2214 domain-containing protein</fullName>
    </recommendedName>
</protein>
<evidence type="ECO:0000313" key="3">
    <source>
        <dbReference type="Proteomes" id="UP000440694"/>
    </source>
</evidence>
<comment type="caution">
    <text evidence="2">The sequence shown here is derived from an EMBL/GenBank/DDBJ whole genome shotgun (WGS) entry which is preliminary data.</text>
</comment>
<gene>
    <name evidence="2" type="ORF">GIW81_05805</name>
</gene>
<accession>A0A6I3KJC4</accession>
<feature type="transmembrane region" description="Helical" evidence="1">
    <location>
        <begin position="22"/>
        <end position="44"/>
    </location>
</feature>
<feature type="transmembrane region" description="Helical" evidence="1">
    <location>
        <begin position="130"/>
        <end position="155"/>
    </location>
</feature>
<proteinExistence type="predicted"/>
<evidence type="ECO:0000256" key="1">
    <source>
        <dbReference type="SAM" id="Phobius"/>
    </source>
</evidence>
<reference evidence="2 3" key="1">
    <citation type="submission" date="2019-11" db="EMBL/GenBank/DDBJ databases">
        <title>Identification of a novel strain.</title>
        <authorList>
            <person name="Xu Q."/>
            <person name="Wang G."/>
        </authorList>
    </citation>
    <scope>NUCLEOTIDE SEQUENCE [LARGE SCALE GENOMIC DNA]</scope>
    <source>
        <strain evidence="3">xq</strain>
    </source>
</reference>
<sequence>MDEVLAALQATPVAQYLRTARWGYAALNTAHVFGIAVLVGAILPLDLRLLGFWPQTSRADLTRILVPVAVAGLVLAAATGPLLFAMRAEEYAALGIFRLKLVFIALGIAGALTLHRAYGLALNGASERRVAVHAALSLVCWLGALVCGRFIAFVVE</sequence>
<feature type="transmembrane region" description="Helical" evidence="1">
    <location>
        <begin position="97"/>
        <end position="118"/>
    </location>
</feature>
<keyword evidence="3" id="KW-1185">Reference proteome</keyword>
<evidence type="ECO:0008006" key="4">
    <source>
        <dbReference type="Google" id="ProtNLM"/>
    </source>
</evidence>
<name>A0A6I3KJC4_9HYPH</name>
<keyword evidence="1" id="KW-0472">Membrane</keyword>
<evidence type="ECO:0000313" key="2">
    <source>
        <dbReference type="EMBL" id="MTD93847.1"/>
    </source>
</evidence>
<dbReference type="EMBL" id="WMBQ01000001">
    <property type="protein sequence ID" value="MTD93847.1"/>
    <property type="molecule type" value="Genomic_DNA"/>
</dbReference>
<dbReference type="AlphaFoldDB" id="A0A6I3KJC4"/>
<dbReference type="RefSeq" id="WP_210251907.1">
    <property type="nucleotide sequence ID" value="NZ_WMBQ01000001.1"/>
</dbReference>
<dbReference type="Proteomes" id="UP000440694">
    <property type="component" value="Unassembled WGS sequence"/>
</dbReference>
<feature type="transmembrane region" description="Helical" evidence="1">
    <location>
        <begin position="64"/>
        <end position="85"/>
    </location>
</feature>
<keyword evidence="1" id="KW-1133">Transmembrane helix</keyword>
<organism evidence="2 3">
    <name type="scientific">Hyphomicrobium album</name>
    <dbReference type="NCBI Taxonomy" id="2665159"/>
    <lineage>
        <taxon>Bacteria</taxon>
        <taxon>Pseudomonadati</taxon>
        <taxon>Pseudomonadota</taxon>
        <taxon>Alphaproteobacteria</taxon>
        <taxon>Hyphomicrobiales</taxon>
        <taxon>Hyphomicrobiaceae</taxon>
        <taxon>Hyphomicrobium</taxon>
    </lineage>
</organism>
<keyword evidence="1" id="KW-0812">Transmembrane</keyword>